<dbReference type="HOGENOM" id="CLU_063423_1_1_10"/>
<dbReference type="PIRSF" id="PIRSF036594">
    <property type="entry name" value="MoaC_MogA"/>
    <property type="match status" value="1"/>
</dbReference>
<evidence type="ECO:0000256" key="2">
    <source>
        <dbReference type="ARBA" id="ARBA00005046"/>
    </source>
</evidence>
<evidence type="ECO:0000256" key="7">
    <source>
        <dbReference type="HAMAP-Rule" id="MF_01224"/>
    </source>
</evidence>
<dbReference type="OrthoDB" id="9794429at2"/>
<dbReference type="UniPathway" id="UPA00344"/>
<dbReference type="NCBIfam" id="TIGR00581">
    <property type="entry name" value="moaC"/>
    <property type="match status" value="1"/>
</dbReference>
<dbReference type="Proteomes" id="UP000001208">
    <property type="component" value="Chromosome"/>
</dbReference>
<comment type="similarity">
    <text evidence="7">Belongs to the MoaC family.</text>
</comment>
<evidence type="ECO:0000259" key="8">
    <source>
        <dbReference type="SMART" id="SM00852"/>
    </source>
</evidence>
<dbReference type="NCBIfam" id="TIGR00177">
    <property type="entry name" value="molyb_syn"/>
    <property type="match status" value="1"/>
</dbReference>
<evidence type="ECO:0000313" key="10">
    <source>
        <dbReference type="Proteomes" id="UP000001208"/>
    </source>
</evidence>
<dbReference type="SUPFAM" id="SSF53218">
    <property type="entry name" value="Molybdenum cofactor biosynthesis proteins"/>
    <property type="match status" value="1"/>
</dbReference>
<comment type="subunit">
    <text evidence="7">Homohexamer; trimer of dimers.</text>
</comment>
<dbReference type="PANTHER" id="PTHR43764:SF1">
    <property type="entry name" value="MOLYBDOPTERIN MOLYBDOTRANSFERASE"/>
    <property type="match status" value="1"/>
</dbReference>
<dbReference type="GO" id="GO:0006777">
    <property type="term" value="P:Mo-molybdopterin cofactor biosynthetic process"/>
    <property type="evidence" value="ECO:0007669"/>
    <property type="project" value="UniProtKB-UniRule"/>
</dbReference>
<dbReference type="InterPro" id="IPR002820">
    <property type="entry name" value="Mopterin_CF_biosynth-C_dom"/>
</dbReference>
<proteinExistence type="inferred from homology"/>
<evidence type="ECO:0000256" key="6">
    <source>
        <dbReference type="ARBA" id="ARBA00055087"/>
    </source>
</evidence>
<dbReference type="InterPro" id="IPR012247">
    <property type="entry name" value="MoaC_MogA"/>
</dbReference>
<dbReference type="Pfam" id="PF01967">
    <property type="entry name" value="MoaC"/>
    <property type="match status" value="1"/>
</dbReference>
<dbReference type="Pfam" id="PF00994">
    <property type="entry name" value="MoCF_biosynth"/>
    <property type="match status" value="1"/>
</dbReference>
<evidence type="ECO:0000256" key="3">
    <source>
        <dbReference type="ARBA" id="ARBA00012575"/>
    </source>
</evidence>
<dbReference type="CDD" id="cd01420">
    <property type="entry name" value="MoaC_PE"/>
    <property type="match status" value="1"/>
</dbReference>
<dbReference type="eggNOG" id="COG0521">
    <property type="taxonomic scope" value="Bacteria"/>
</dbReference>
<comment type="pathway">
    <text evidence="2 7">Cofactor biosynthesis; molybdopterin biosynthesis.</text>
</comment>
<comment type="catalytic activity">
    <reaction evidence="1 7">
        <text>(8S)-3',8-cyclo-7,8-dihydroguanosine 5'-triphosphate = cyclic pyranopterin phosphate + diphosphate</text>
        <dbReference type="Rhea" id="RHEA:49580"/>
        <dbReference type="ChEBI" id="CHEBI:33019"/>
        <dbReference type="ChEBI" id="CHEBI:59648"/>
        <dbReference type="ChEBI" id="CHEBI:131766"/>
        <dbReference type="EC" id="4.6.1.17"/>
    </reaction>
</comment>
<feature type="binding site" evidence="7">
    <location>
        <begin position="111"/>
        <end position="112"/>
    </location>
    <ligand>
        <name>substrate</name>
    </ligand>
</feature>
<organism evidence="9 10">
    <name type="scientific">Chloroherpeton thalassium (strain ATCC 35110 / GB-78)</name>
    <dbReference type="NCBI Taxonomy" id="517418"/>
    <lineage>
        <taxon>Bacteria</taxon>
        <taxon>Pseudomonadati</taxon>
        <taxon>Chlorobiota</taxon>
        <taxon>Chlorobiia</taxon>
        <taxon>Chlorobiales</taxon>
        <taxon>Chloroherpetonaceae</taxon>
        <taxon>Chloroherpeton</taxon>
    </lineage>
</organism>
<keyword evidence="5 7" id="KW-0456">Lyase</keyword>
<keyword evidence="10" id="KW-1185">Reference proteome</keyword>
<dbReference type="InterPro" id="IPR036522">
    <property type="entry name" value="MoaC_sf"/>
</dbReference>
<dbReference type="NCBIfam" id="NF006870">
    <property type="entry name" value="PRK09364.1"/>
    <property type="match status" value="1"/>
</dbReference>
<evidence type="ECO:0000256" key="5">
    <source>
        <dbReference type="ARBA" id="ARBA00023239"/>
    </source>
</evidence>
<dbReference type="Gene3D" id="3.30.70.640">
    <property type="entry name" value="Molybdopterin cofactor biosynthesis C (MoaC) domain"/>
    <property type="match status" value="1"/>
</dbReference>
<dbReference type="eggNOG" id="COG0315">
    <property type="taxonomic scope" value="Bacteria"/>
</dbReference>
<dbReference type="AlphaFoldDB" id="B3QWW7"/>
<feature type="active site" evidence="7">
    <location>
        <position position="126"/>
    </location>
</feature>
<dbReference type="SUPFAM" id="SSF55040">
    <property type="entry name" value="Molybdenum cofactor biosynthesis protein C, MoaC"/>
    <property type="match status" value="1"/>
</dbReference>
<dbReference type="HAMAP" id="MF_01224_B">
    <property type="entry name" value="MoaC_B"/>
    <property type="match status" value="1"/>
</dbReference>
<dbReference type="STRING" id="517418.Ctha_0863"/>
<dbReference type="EC" id="4.6.1.17" evidence="3 7"/>
<dbReference type="InterPro" id="IPR051920">
    <property type="entry name" value="MPT_Adenylyltrnsfr/MoaC-Rel"/>
</dbReference>
<dbReference type="InterPro" id="IPR036425">
    <property type="entry name" value="MoaB/Mog-like_dom_sf"/>
</dbReference>
<dbReference type="InterPro" id="IPR001453">
    <property type="entry name" value="MoaB/Mog_dom"/>
</dbReference>
<reference evidence="9 10" key="1">
    <citation type="submission" date="2008-06" db="EMBL/GenBank/DDBJ databases">
        <title>Complete sequence of Chloroherpeton thalassium ATCC 35110.</title>
        <authorList>
            <consortium name="US DOE Joint Genome Institute"/>
            <person name="Lucas S."/>
            <person name="Copeland A."/>
            <person name="Lapidus A."/>
            <person name="Glavina del Rio T."/>
            <person name="Dalin E."/>
            <person name="Tice H."/>
            <person name="Bruce D."/>
            <person name="Goodwin L."/>
            <person name="Pitluck S."/>
            <person name="Schmutz J."/>
            <person name="Larimer F."/>
            <person name="Land M."/>
            <person name="Hauser L."/>
            <person name="Kyrpides N."/>
            <person name="Mikhailova N."/>
            <person name="Liu Z."/>
            <person name="Li T."/>
            <person name="Zhao F."/>
            <person name="Overmann J."/>
            <person name="Bryant D.A."/>
            <person name="Richardson P."/>
        </authorList>
    </citation>
    <scope>NUCLEOTIDE SEQUENCE [LARGE SCALE GENOMIC DNA]</scope>
    <source>
        <strain evidence="10">ATCC 35110 / GB-78</strain>
    </source>
</reference>
<dbReference type="KEGG" id="cts:Ctha_0863"/>
<sequence>MNDFSHLDETGKVSMVDVTDKMPTCREALAEGAVFLAPETLAAIQDAALPKGDVLTTAKIAGVMAAKRTAELIPMCHPLNISFVDVRFSLQNDRILISATAKTREATGVEMEALTAVSVAALTIYDMCKSADKTMRISDIRLVRKTGGKSSHKTTYRPRTGVLVLSDSISAGEGEDKSGKILKAAFEREGCEISHYEIIPDDVALLSEKVGEWINGGTELVMTSGGTGMGPRDITVETLAPKFSRRLPGVEQALHAYGVGKTKTAMLSRLTAGVIKNSIVVCLPGSTGAAKDALAVLIPTVFHAFHMMQGEKHSATEK</sequence>
<dbReference type="InterPro" id="IPR023045">
    <property type="entry name" value="MoaC"/>
</dbReference>
<dbReference type="SMART" id="SM00852">
    <property type="entry name" value="MoCF_biosynth"/>
    <property type="match status" value="1"/>
</dbReference>
<dbReference type="NCBIfam" id="NF002947">
    <property type="entry name" value="PRK03604.1"/>
    <property type="match status" value="1"/>
</dbReference>
<accession>B3QWW7</accession>
<keyword evidence="4 7" id="KW-0501">Molybdenum cofactor biosynthesis</keyword>
<dbReference type="GO" id="GO:0061799">
    <property type="term" value="F:cyclic pyranopterin monophosphate synthase activity"/>
    <property type="evidence" value="ECO:0007669"/>
    <property type="project" value="UniProtKB-UniRule"/>
</dbReference>
<gene>
    <name evidence="7" type="primary">moaC</name>
    <name evidence="9" type="ordered locus">Ctha_0863</name>
</gene>
<dbReference type="RefSeq" id="WP_012499415.1">
    <property type="nucleotide sequence ID" value="NC_011026.1"/>
</dbReference>
<evidence type="ECO:0000256" key="4">
    <source>
        <dbReference type="ARBA" id="ARBA00023150"/>
    </source>
</evidence>
<protein>
    <recommendedName>
        <fullName evidence="3 7">Cyclic pyranopterin monophosphate synthase</fullName>
        <ecNumber evidence="3 7">4.6.1.17</ecNumber>
    </recommendedName>
    <alternativeName>
        <fullName evidence="7">Molybdenum cofactor biosynthesis protein C</fullName>
    </alternativeName>
</protein>
<dbReference type="Gene3D" id="3.40.980.10">
    <property type="entry name" value="MoaB/Mog-like domain"/>
    <property type="match status" value="1"/>
</dbReference>
<dbReference type="InterPro" id="IPR047594">
    <property type="entry name" value="MoaC_bact/euk"/>
</dbReference>
<name>B3QWW7_CHLT3</name>
<evidence type="ECO:0000313" key="9">
    <source>
        <dbReference type="EMBL" id="ACF13331.1"/>
    </source>
</evidence>
<dbReference type="CDD" id="cd00886">
    <property type="entry name" value="MogA_MoaB"/>
    <property type="match status" value="1"/>
</dbReference>
<comment type="function">
    <text evidence="6 7">Catalyzes the conversion of (8S)-3',8-cyclo-7,8-dihydroguanosine 5'-triphosphate to cyclic pyranopterin monophosphate (cPMP).</text>
</comment>
<feature type="binding site" evidence="7">
    <location>
        <begin position="75"/>
        <end position="77"/>
    </location>
    <ligand>
        <name>substrate</name>
    </ligand>
</feature>
<feature type="domain" description="MoaB/Mog" evidence="8">
    <location>
        <begin position="161"/>
        <end position="304"/>
    </location>
</feature>
<dbReference type="EMBL" id="CP001100">
    <property type="protein sequence ID" value="ACF13331.1"/>
    <property type="molecule type" value="Genomic_DNA"/>
</dbReference>
<evidence type="ECO:0000256" key="1">
    <source>
        <dbReference type="ARBA" id="ARBA00001637"/>
    </source>
</evidence>
<dbReference type="PANTHER" id="PTHR43764">
    <property type="entry name" value="MOLYBDENUM COFACTOR BIOSYNTHESIS"/>
    <property type="match status" value="1"/>
</dbReference>